<comment type="cofactor">
    <cofactor evidence="1">
        <name>heme</name>
        <dbReference type="ChEBI" id="CHEBI:30413"/>
    </cofactor>
</comment>
<evidence type="ECO:0000256" key="9">
    <source>
        <dbReference type="SAM" id="SignalP"/>
    </source>
</evidence>
<evidence type="ECO:0000256" key="5">
    <source>
        <dbReference type="ARBA" id="ARBA00023002"/>
    </source>
</evidence>
<dbReference type="InterPro" id="IPR050364">
    <property type="entry name" value="Cytochrome_P450_fung"/>
</dbReference>
<dbReference type="InterPro" id="IPR036396">
    <property type="entry name" value="Cyt_P450_sf"/>
</dbReference>
<feature type="signal peptide" evidence="9">
    <location>
        <begin position="1"/>
        <end position="15"/>
    </location>
</feature>
<dbReference type="RefSeq" id="XP_070896331.1">
    <property type="nucleotide sequence ID" value="XM_071043264.1"/>
</dbReference>
<dbReference type="InterPro" id="IPR001128">
    <property type="entry name" value="Cyt_P450"/>
</dbReference>
<dbReference type="PRINTS" id="PR00385">
    <property type="entry name" value="P450"/>
</dbReference>
<dbReference type="PANTHER" id="PTHR46300:SF1">
    <property type="entry name" value="P450, PUTATIVE (EUROFUNG)-RELATED"/>
    <property type="match status" value="1"/>
</dbReference>
<keyword evidence="3 8" id="KW-0349">Heme</keyword>
<dbReference type="PROSITE" id="PS00086">
    <property type="entry name" value="CYTOCHROME_P450"/>
    <property type="match status" value="1"/>
</dbReference>
<keyword evidence="6 8" id="KW-0408">Iron</keyword>
<evidence type="ECO:0000256" key="8">
    <source>
        <dbReference type="RuleBase" id="RU000461"/>
    </source>
</evidence>
<evidence type="ECO:0000313" key="11">
    <source>
        <dbReference type="Proteomes" id="UP001610444"/>
    </source>
</evidence>
<keyword evidence="11" id="KW-1185">Reference proteome</keyword>
<dbReference type="Gene3D" id="1.10.630.10">
    <property type="entry name" value="Cytochrome P450"/>
    <property type="match status" value="1"/>
</dbReference>
<evidence type="ECO:0000256" key="7">
    <source>
        <dbReference type="ARBA" id="ARBA00023033"/>
    </source>
</evidence>
<evidence type="ECO:0000313" key="10">
    <source>
        <dbReference type="EMBL" id="KAL2844865.1"/>
    </source>
</evidence>
<name>A0ABR4JXU2_9EURO</name>
<comment type="similarity">
    <text evidence="2 8">Belongs to the cytochrome P450 family.</text>
</comment>
<dbReference type="InterPro" id="IPR017972">
    <property type="entry name" value="Cyt_P450_CS"/>
</dbReference>
<dbReference type="PRINTS" id="PR00463">
    <property type="entry name" value="EP450I"/>
</dbReference>
<dbReference type="EMBL" id="JBFXLR010000039">
    <property type="protein sequence ID" value="KAL2844865.1"/>
    <property type="molecule type" value="Genomic_DNA"/>
</dbReference>
<dbReference type="InterPro" id="IPR002401">
    <property type="entry name" value="Cyt_P450_E_grp-I"/>
</dbReference>
<evidence type="ECO:0000256" key="3">
    <source>
        <dbReference type="ARBA" id="ARBA00022617"/>
    </source>
</evidence>
<organism evidence="10 11">
    <name type="scientific">Aspergillus pseudodeflectus</name>
    <dbReference type="NCBI Taxonomy" id="176178"/>
    <lineage>
        <taxon>Eukaryota</taxon>
        <taxon>Fungi</taxon>
        <taxon>Dikarya</taxon>
        <taxon>Ascomycota</taxon>
        <taxon>Pezizomycotina</taxon>
        <taxon>Eurotiomycetes</taxon>
        <taxon>Eurotiomycetidae</taxon>
        <taxon>Eurotiales</taxon>
        <taxon>Aspergillaceae</taxon>
        <taxon>Aspergillus</taxon>
        <taxon>Aspergillus subgen. Nidulantes</taxon>
    </lineage>
</organism>
<protein>
    <submittedName>
        <fullName evidence="10">Cytochrome P450</fullName>
    </submittedName>
</protein>
<dbReference type="GeneID" id="98158428"/>
<evidence type="ECO:0000256" key="4">
    <source>
        <dbReference type="ARBA" id="ARBA00022723"/>
    </source>
</evidence>
<reference evidence="10 11" key="1">
    <citation type="submission" date="2024-07" db="EMBL/GenBank/DDBJ databases">
        <title>Section-level genome sequencing and comparative genomics of Aspergillus sections Usti and Cavernicolus.</title>
        <authorList>
            <consortium name="Lawrence Berkeley National Laboratory"/>
            <person name="Nybo J.L."/>
            <person name="Vesth T.C."/>
            <person name="Theobald S."/>
            <person name="Frisvad J.C."/>
            <person name="Larsen T.O."/>
            <person name="Kjaerboelling I."/>
            <person name="Rothschild-Mancinelli K."/>
            <person name="Lyhne E.K."/>
            <person name="Kogle M.E."/>
            <person name="Barry K."/>
            <person name="Clum A."/>
            <person name="Na H."/>
            <person name="Ledsgaard L."/>
            <person name="Lin J."/>
            <person name="Lipzen A."/>
            <person name="Kuo A."/>
            <person name="Riley R."/>
            <person name="Mondo S."/>
            <person name="LaButti K."/>
            <person name="Haridas S."/>
            <person name="Pangalinan J."/>
            <person name="Salamov A.A."/>
            <person name="Simmons B.A."/>
            <person name="Magnuson J.K."/>
            <person name="Chen J."/>
            <person name="Drula E."/>
            <person name="Henrissat B."/>
            <person name="Wiebenga A."/>
            <person name="Lubbers R.J."/>
            <person name="Gomes A.C."/>
            <person name="Macurrencykelacurrency M.R."/>
            <person name="Stajich J."/>
            <person name="Grigoriev I.V."/>
            <person name="Mortensen U.H."/>
            <person name="De vries R.P."/>
            <person name="Baker S.E."/>
            <person name="Andersen M.R."/>
        </authorList>
    </citation>
    <scope>NUCLEOTIDE SEQUENCE [LARGE SCALE GENOMIC DNA]</scope>
    <source>
        <strain evidence="10 11">CBS 756.74</strain>
    </source>
</reference>
<keyword evidence="5 8" id="KW-0560">Oxidoreductase</keyword>
<accession>A0ABR4JXU2</accession>
<evidence type="ECO:0000256" key="6">
    <source>
        <dbReference type="ARBA" id="ARBA00023004"/>
    </source>
</evidence>
<comment type="caution">
    <text evidence="10">The sequence shown here is derived from an EMBL/GenBank/DDBJ whole genome shotgun (WGS) entry which is preliminary data.</text>
</comment>
<keyword evidence="4 8" id="KW-0479">Metal-binding</keyword>
<dbReference type="Proteomes" id="UP001610444">
    <property type="component" value="Unassembled WGS sequence"/>
</dbReference>
<feature type="chain" id="PRO_5047011993" evidence="9">
    <location>
        <begin position="16"/>
        <end position="547"/>
    </location>
</feature>
<proteinExistence type="inferred from homology"/>
<sequence length="547" mass="61024">MHLATLVVLTGLVVGVYLTTRRKPPSLPLPPGPKPLPLIGNIHQAPKSHGWRTYQQWSKEYGPIVHVNMLGQHVIILSSTEVAHEILAKTGAAFSDRPRLFLATELALKGLNILMMNYTPQFRQHQRLQASVLNTTPAASYLPLQTLESQQLLHDLLNHASNPAGADVQKYFQRTIASIIHALLYGFRIADPEDPMLGELSRFNDEFSDFVQVGAHIVDMFPVLNNLPSFLAPWKEKAEGHFQDKYALRRENFRRGLEGETWNIAKHLKSLVQSDKMDMPMDELAFELGTIIDAALDGTADSLMWFVVACVTQDPEGTGFIARAHEEIDSLVGRERMPAPEDRVNLPYVSAIVEEVLRWRPVGPEGVPHLNKEEATYNGYSIPANSVIVPNAWTISREESVFGPDPDSFIPERWLVEADPTSDPDNEPQPKAKHKTLNKAMLTSVAGFGYGRRTCPGRHFARNVIWIVIAQLLWAFEIRPGIDEETGERIPVDPLACTYGLVMRSLPFKASFRARGEWVRDALGGGDTFGVDLEGMLERIGAEVGKI</sequence>
<dbReference type="SUPFAM" id="SSF48264">
    <property type="entry name" value="Cytochrome P450"/>
    <property type="match status" value="1"/>
</dbReference>
<dbReference type="CDD" id="cd11065">
    <property type="entry name" value="CYP64-like"/>
    <property type="match status" value="1"/>
</dbReference>
<gene>
    <name evidence="10" type="ORF">BJX68DRAFT_256973</name>
</gene>
<evidence type="ECO:0000256" key="2">
    <source>
        <dbReference type="ARBA" id="ARBA00010617"/>
    </source>
</evidence>
<evidence type="ECO:0000256" key="1">
    <source>
        <dbReference type="ARBA" id="ARBA00001971"/>
    </source>
</evidence>
<keyword evidence="7 8" id="KW-0503">Monooxygenase</keyword>
<keyword evidence="9" id="KW-0732">Signal</keyword>
<dbReference type="PANTHER" id="PTHR46300">
    <property type="entry name" value="P450, PUTATIVE (EUROFUNG)-RELATED-RELATED"/>
    <property type="match status" value="1"/>
</dbReference>
<dbReference type="Pfam" id="PF00067">
    <property type="entry name" value="p450"/>
    <property type="match status" value="1"/>
</dbReference>